<keyword evidence="2 6" id="KW-0732">Signal</keyword>
<dbReference type="Pfam" id="PF00089">
    <property type="entry name" value="Trypsin"/>
    <property type="match status" value="1"/>
</dbReference>
<keyword evidence="3" id="KW-0378">Hydrolase</keyword>
<dbReference type="AlphaFoldDB" id="A0A6J2T4S7"/>
<dbReference type="PROSITE" id="PS50240">
    <property type="entry name" value="TRYPSIN_DOM"/>
    <property type="match status" value="1"/>
</dbReference>
<evidence type="ECO:0000256" key="5">
    <source>
        <dbReference type="ARBA" id="ARBA00023157"/>
    </source>
</evidence>
<evidence type="ECO:0000313" key="8">
    <source>
        <dbReference type="Proteomes" id="UP000504634"/>
    </source>
</evidence>
<dbReference type="InterPro" id="IPR043504">
    <property type="entry name" value="Peptidase_S1_PA_chymotrypsin"/>
</dbReference>
<feature type="chain" id="PRO_5027065966" evidence="6">
    <location>
        <begin position="20"/>
        <end position="322"/>
    </location>
</feature>
<dbReference type="PANTHER" id="PTHR24276">
    <property type="entry name" value="POLYSERASE-RELATED"/>
    <property type="match status" value="1"/>
</dbReference>
<dbReference type="InterPro" id="IPR050430">
    <property type="entry name" value="Peptidase_S1"/>
</dbReference>
<gene>
    <name evidence="9" type="primary">LOC115621496</name>
</gene>
<keyword evidence="8" id="KW-1185">Reference proteome</keyword>
<evidence type="ECO:0000256" key="3">
    <source>
        <dbReference type="ARBA" id="ARBA00022801"/>
    </source>
</evidence>
<proteinExistence type="predicted"/>
<dbReference type="OrthoDB" id="7883234at2759"/>
<dbReference type="RefSeq" id="XP_030371024.1">
    <property type="nucleotide sequence ID" value="XM_030515164.1"/>
</dbReference>
<dbReference type="InterPro" id="IPR009003">
    <property type="entry name" value="Peptidase_S1_PA"/>
</dbReference>
<evidence type="ECO:0000256" key="6">
    <source>
        <dbReference type="SAM" id="SignalP"/>
    </source>
</evidence>
<name>A0A6J2T4S7_DROLE</name>
<evidence type="ECO:0000313" key="9">
    <source>
        <dbReference type="RefSeq" id="XP_030371024.1"/>
    </source>
</evidence>
<dbReference type="InterPro" id="IPR001254">
    <property type="entry name" value="Trypsin_dom"/>
</dbReference>
<feature type="domain" description="Peptidase S1" evidence="7">
    <location>
        <begin position="66"/>
        <end position="309"/>
    </location>
</feature>
<dbReference type="Proteomes" id="UP000504634">
    <property type="component" value="Unplaced"/>
</dbReference>
<dbReference type="GO" id="GO:0004252">
    <property type="term" value="F:serine-type endopeptidase activity"/>
    <property type="evidence" value="ECO:0007669"/>
    <property type="project" value="InterPro"/>
</dbReference>
<dbReference type="GO" id="GO:0006508">
    <property type="term" value="P:proteolysis"/>
    <property type="evidence" value="ECO:0007669"/>
    <property type="project" value="UniProtKB-KW"/>
</dbReference>
<dbReference type="GeneID" id="115621496"/>
<evidence type="ECO:0000256" key="2">
    <source>
        <dbReference type="ARBA" id="ARBA00022729"/>
    </source>
</evidence>
<sequence length="322" mass="36895">MANLQLLLLLLLGLHCASGMWVKKYEENYHRPTYYNRAHKSSKHVNYNREELEQRDVKIKKRGLEPFDPNVHKSFYVHILYKGSVICAGALISRRMIITSSRCFLPTESDPTYAFKARYMTVRTGLEIGSAISTKPSQVIAFYMPATKTNMTTHDIALVALEKKLPKQKYRFIGLYRQIPKPGDSVQMAFLDPAEYEITLFPSKVVDMELCKNFYESLRPHNMPFGSEFFCTSNKPNNGKVACSTRPGDPLIINNELAAINIYGEHCDLAEGRQTMDVYYGIRHTIKYVQIATDLLRAFTDTWPFNDTKDGPMFDNQFTATP</sequence>
<keyword evidence="5" id="KW-1015">Disulfide bond</keyword>
<feature type="signal peptide" evidence="6">
    <location>
        <begin position="1"/>
        <end position="19"/>
    </location>
</feature>
<dbReference type="SUPFAM" id="SSF50494">
    <property type="entry name" value="Trypsin-like serine proteases"/>
    <property type="match status" value="1"/>
</dbReference>
<reference evidence="9" key="1">
    <citation type="submission" date="2025-08" db="UniProtKB">
        <authorList>
            <consortium name="RefSeq"/>
        </authorList>
    </citation>
    <scope>IDENTIFICATION</scope>
    <source>
        <strain evidence="9">11010-0011.00</strain>
        <tissue evidence="9">Whole body</tissue>
    </source>
</reference>
<keyword evidence="1" id="KW-0645">Protease</keyword>
<dbReference type="PANTHER" id="PTHR24276:SF94">
    <property type="entry name" value="AT20289P-RELATED"/>
    <property type="match status" value="1"/>
</dbReference>
<accession>A0A6J2T4S7</accession>
<protein>
    <submittedName>
        <fullName evidence="9">Uncharacterized protein LOC115621496</fullName>
    </submittedName>
</protein>
<organism evidence="8 9">
    <name type="scientific">Drosophila lebanonensis</name>
    <name type="common">Fruit fly</name>
    <name type="synonym">Scaptodrosophila lebanonensis</name>
    <dbReference type="NCBI Taxonomy" id="7225"/>
    <lineage>
        <taxon>Eukaryota</taxon>
        <taxon>Metazoa</taxon>
        <taxon>Ecdysozoa</taxon>
        <taxon>Arthropoda</taxon>
        <taxon>Hexapoda</taxon>
        <taxon>Insecta</taxon>
        <taxon>Pterygota</taxon>
        <taxon>Neoptera</taxon>
        <taxon>Endopterygota</taxon>
        <taxon>Diptera</taxon>
        <taxon>Brachycera</taxon>
        <taxon>Muscomorpha</taxon>
        <taxon>Ephydroidea</taxon>
        <taxon>Drosophilidae</taxon>
        <taxon>Scaptodrosophila</taxon>
    </lineage>
</organism>
<evidence type="ECO:0000256" key="1">
    <source>
        <dbReference type="ARBA" id="ARBA00022670"/>
    </source>
</evidence>
<keyword evidence="4" id="KW-0720">Serine protease</keyword>
<evidence type="ECO:0000259" key="7">
    <source>
        <dbReference type="PROSITE" id="PS50240"/>
    </source>
</evidence>
<dbReference type="Gene3D" id="2.40.10.10">
    <property type="entry name" value="Trypsin-like serine proteases"/>
    <property type="match status" value="2"/>
</dbReference>
<evidence type="ECO:0000256" key="4">
    <source>
        <dbReference type="ARBA" id="ARBA00022825"/>
    </source>
</evidence>